<sequence length="120" mass="13876">MDFLDEVLSIEDKAFQEGYEIGKKIAEETNRKASHLEGFEIGKKIGWEIGYIKEYAMIIGENPPTERIRKLSESIQQFDITPDLDFEEFEMKLNTLRALYKNILSLLKVKPSLSTPSDIF</sequence>
<comment type="caution">
    <text evidence="1">The sequence shown here is derived from an EMBL/GenBank/DDBJ whole genome shotgun (WGS) entry which is preliminary data.</text>
</comment>
<protein>
    <recommendedName>
        <fullName evidence="3">Oral cancer-overexpressed protein 1</fullName>
    </recommendedName>
</protein>
<dbReference type="AlphaFoldDB" id="A0AAU9JVN6"/>
<proteinExistence type="predicted"/>
<organism evidence="1 2">
    <name type="scientific">Blepharisma stoltei</name>
    <dbReference type="NCBI Taxonomy" id="1481888"/>
    <lineage>
        <taxon>Eukaryota</taxon>
        <taxon>Sar</taxon>
        <taxon>Alveolata</taxon>
        <taxon>Ciliophora</taxon>
        <taxon>Postciliodesmatophora</taxon>
        <taxon>Heterotrichea</taxon>
        <taxon>Heterotrichida</taxon>
        <taxon>Blepharismidae</taxon>
        <taxon>Blepharisma</taxon>
    </lineage>
</organism>
<dbReference type="Proteomes" id="UP001162131">
    <property type="component" value="Unassembled WGS sequence"/>
</dbReference>
<keyword evidence="2" id="KW-1185">Reference proteome</keyword>
<gene>
    <name evidence="1" type="ORF">BSTOLATCC_MIC49222</name>
</gene>
<accession>A0AAU9JVN6</accession>
<reference evidence="1" key="1">
    <citation type="submission" date="2021-09" db="EMBL/GenBank/DDBJ databases">
        <authorList>
            <consortium name="AG Swart"/>
            <person name="Singh M."/>
            <person name="Singh A."/>
            <person name="Seah K."/>
            <person name="Emmerich C."/>
        </authorList>
    </citation>
    <scope>NUCLEOTIDE SEQUENCE</scope>
    <source>
        <strain evidence="1">ATCC30299</strain>
    </source>
</reference>
<evidence type="ECO:0008006" key="3">
    <source>
        <dbReference type="Google" id="ProtNLM"/>
    </source>
</evidence>
<evidence type="ECO:0000313" key="2">
    <source>
        <dbReference type="Proteomes" id="UP001162131"/>
    </source>
</evidence>
<name>A0AAU9JVN6_9CILI</name>
<evidence type="ECO:0000313" key="1">
    <source>
        <dbReference type="EMBL" id="CAG9329590.1"/>
    </source>
</evidence>
<dbReference type="EMBL" id="CAJZBQ010000048">
    <property type="protein sequence ID" value="CAG9329590.1"/>
    <property type="molecule type" value="Genomic_DNA"/>
</dbReference>